<accession>A0A9P8URE0</accession>
<feature type="transmembrane region" description="Helical" evidence="6">
    <location>
        <begin position="104"/>
        <end position="124"/>
    </location>
</feature>
<keyword evidence="8" id="KW-1185">Reference proteome</keyword>
<dbReference type="EMBL" id="JAGPXC010000002">
    <property type="protein sequence ID" value="KAH6656969.1"/>
    <property type="molecule type" value="Genomic_DNA"/>
</dbReference>
<protein>
    <recommendedName>
        <fullName evidence="9">DUF423-domain-containing protein</fullName>
    </recommendedName>
</protein>
<feature type="transmembrane region" description="Helical" evidence="6">
    <location>
        <begin position="36"/>
        <end position="57"/>
    </location>
</feature>
<comment type="subcellular location">
    <subcellularLocation>
        <location evidence="1">Membrane</location>
        <topology evidence="1">Multi-pass membrane protein</topology>
    </subcellularLocation>
</comment>
<dbReference type="InterPro" id="IPR006696">
    <property type="entry name" value="DUF423"/>
</dbReference>
<organism evidence="7 8">
    <name type="scientific">Truncatella angustata</name>
    <dbReference type="NCBI Taxonomy" id="152316"/>
    <lineage>
        <taxon>Eukaryota</taxon>
        <taxon>Fungi</taxon>
        <taxon>Dikarya</taxon>
        <taxon>Ascomycota</taxon>
        <taxon>Pezizomycotina</taxon>
        <taxon>Sordariomycetes</taxon>
        <taxon>Xylariomycetidae</taxon>
        <taxon>Amphisphaeriales</taxon>
        <taxon>Sporocadaceae</taxon>
        <taxon>Truncatella</taxon>
    </lineage>
</organism>
<evidence type="ECO:0000313" key="8">
    <source>
        <dbReference type="Proteomes" id="UP000758603"/>
    </source>
</evidence>
<sequence>MSSEEIGHPANEESPLINSPDRENQPTNDISTQVKIMAILQTLAAVYGGTAVALGAFGAHGLKKKIPDPQRLQNWNTAAQYQLLHSVAALVAVSLAPQTRATKWAGGLFIAGMTMFSGSLYLLTLDPQRFRAMGPVTPLGGLALIGGWAVLAVASRGRVGLGALGAR</sequence>
<evidence type="ECO:0000256" key="3">
    <source>
        <dbReference type="ARBA" id="ARBA00022989"/>
    </source>
</evidence>
<gene>
    <name evidence="7" type="ORF">BKA67DRAFT_553865</name>
</gene>
<feature type="region of interest" description="Disordered" evidence="5">
    <location>
        <begin position="1"/>
        <end position="27"/>
    </location>
</feature>
<feature type="compositionally biased region" description="Basic and acidic residues" evidence="5">
    <location>
        <begin position="1"/>
        <end position="11"/>
    </location>
</feature>
<evidence type="ECO:0008006" key="9">
    <source>
        <dbReference type="Google" id="ProtNLM"/>
    </source>
</evidence>
<dbReference type="RefSeq" id="XP_045961203.1">
    <property type="nucleotide sequence ID" value="XM_046101938.1"/>
</dbReference>
<name>A0A9P8URE0_9PEZI</name>
<reference evidence="7" key="1">
    <citation type="journal article" date="2021" name="Nat. Commun.">
        <title>Genetic determinants of endophytism in the Arabidopsis root mycobiome.</title>
        <authorList>
            <person name="Mesny F."/>
            <person name="Miyauchi S."/>
            <person name="Thiergart T."/>
            <person name="Pickel B."/>
            <person name="Atanasova L."/>
            <person name="Karlsson M."/>
            <person name="Huettel B."/>
            <person name="Barry K.W."/>
            <person name="Haridas S."/>
            <person name="Chen C."/>
            <person name="Bauer D."/>
            <person name="Andreopoulos W."/>
            <person name="Pangilinan J."/>
            <person name="LaButti K."/>
            <person name="Riley R."/>
            <person name="Lipzen A."/>
            <person name="Clum A."/>
            <person name="Drula E."/>
            <person name="Henrissat B."/>
            <person name="Kohler A."/>
            <person name="Grigoriev I.V."/>
            <person name="Martin F.M."/>
            <person name="Hacquard S."/>
        </authorList>
    </citation>
    <scope>NUCLEOTIDE SEQUENCE</scope>
    <source>
        <strain evidence="7">MPI-SDFR-AT-0073</strain>
    </source>
</reference>
<feature type="transmembrane region" description="Helical" evidence="6">
    <location>
        <begin position="136"/>
        <end position="154"/>
    </location>
</feature>
<dbReference type="AlphaFoldDB" id="A0A9P8URE0"/>
<evidence type="ECO:0000256" key="1">
    <source>
        <dbReference type="ARBA" id="ARBA00004141"/>
    </source>
</evidence>
<dbReference type="PANTHER" id="PTHR43461">
    <property type="entry name" value="TRANSMEMBRANE PROTEIN 256"/>
    <property type="match status" value="1"/>
</dbReference>
<evidence type="ECO:0000313" key="7">
    <source>
        <dbReference type="EMBL" id="KAH6656969.1"/>
    </source>
</evidence>
<dbReference type="GO" id="GO:0016020">
    <property type="term" value="C:membrane"/>
    <property type="evidence" value="ECO:0007669"/>
    <property type="project" value="UniProtKB-SubCell"/>
</dbReference>
<dbReference type="OrthoDB" id="269173at2759"/>
<proteinExistence type="predicted"/>
<comment type="caution">
    <text evidence="7">The sequence shown here is derived from an EMBL/GenBank/DDBJ whole genome shotgun (WGS) entry which is preliminary data.</text>
</comment>
<dbReference type="GeneID" id="70130830"/>
<dbReference type="Pfam" id="PF04241">
    <property type="entry name" value="DUF423"/>
    <property type="match status" value="1"/>
</dbReference>
<dbReference type="PANTHER" id="PTHR43461:SF1">
    <property type="entry name" value="TRANSMEMBRANE PROTEIN 256"/>
    <property type="match status" value="1"/>
</dbReference>
<evidence type="ECO:0000256" key="6">
    <source>
        <dbReference type="SAM" id="Phobius"/>
    </source>
</evidence>
<keyword evidence="4 6" id="KW-0472">Membrane</keyword>
<keyword evidence="3 6" id="KW-1133">Transmembrane helix</keyword>
<evidence type="ECO:0000256" key="2">
    <source>
        <dbReference type="ARBA" id="ARBA00022692"/>
    </source>
</evidence>
<dbReference type="Proteomes" id="UP000758603">
    <property type="component" value="Unassembled WGS sequence"/>
</dbReference>
<keyword evidence="2 6" id="KW-0812">Transmembrane</keyword>
<evidence type="ECO:0000256" key="4">
    <source>
        <dbReference type="ARBA" id="ARBA00023136"/>
    </source>
</evidence>
<evidence type="ECO:0000256" key="5">
    <source>
        <dbReference type="SAM" id="MobiDB-lite"/>
    </source>
</evidence>
<feature type="transmembrane region" description="Helical" evidence="6">
    <location>
        <begin position="78"/>
        <end position="98"/>
    </location>
</feature>